<dbReference type="Pfam" id="PF13715">
    <property type="entry name" value="CarbopepD_reg_2"/>
    <property type="match status" value="1"/>
</dbReference>
<evidence type="ECO:0000256" key="7">
    <source>
        <dbReference type="PROSITE-ProRule" id="PRU01360"/>
    </source>
</evidence>
<keyword evidence="3 7" id="KW-1134">Transmembrane beta strand</keyword>
<evidence type="ECO:0000313" key="10">
    <source>
        <dbReference type="Proteomes" id="UP000184287"/>
    </source>
</evidence>
<protein>
    <submittedName>
        <fullName evidence="9">TonB-linked outer membrane protein, SusC/RagA family</fullName>
    </submittedName>
</protein>
<proteinExistence type="inferred from homology"/>
<comment type="subcellular location">
    <subcellularLocation>
        <location evidence="1 7">Cell outer membrane</location>
        <topology evidence="1 7">Multi-pass membrane protein</topology>
    </subcellularLocation>
</comment>
<dbReference type="InterPro" id="IPR012910">
    <property type="entry name" value="Plug_dom"/>
</dbReference>
<dbReference type="SUPFAM" id="SSF49464">
    <property type="entry name" value="Carboxypeptidase regulatory domain-like"/>
    <property type="match status" value="1"/>
</dbReference>
<keyword evidence="4 7" id="KW-0812">Transmembrane</keyword>
<dbReference type="STRING" id="288992.SAMN04488522_104688"/>
<dbReference type="InterPro" id="IPR039426">
    <property type="entry name" value="TonB-dep_rcpt-like"/>
</dbReference>
<evidence type="ECO:0000256" key="3">
    <source>
        <dbReference type="ARBA" id="ARBA00022452"/>
    </source>
</evidence>
<feature type="domain" description="TonB-dependent receptor plug" evidence="8">
    <location>
        <begin position="230"/>
        <end position="353"/>
    </location>
</feature>
<dbReference type="InterPro" id="IPR036942">
    <property type="entry name" value="Beta-barrel_TonB_sf"/>
</dbReference>
<dbReference type="NCBIfam" id="TIGR04056">
    <property type="entry name" value="OMP_RagA_SusC"/>
    <property type="match status" value="1"/>
</dbReference>
<comment type="similarity">
    <text evidence="7">Belongs to the TonB-dependent receptor family.</text>
</comment>
<reference evidence="10" key="1">
    <citation type="submission" date="2016-11" db="EMBL/GenBank/DDBJ databases">
        <authorList>
            <person name="Varghese N."/>
            <person name="Submissions S."/>
        </authorList>
    </citation>
    <scope>NUCLEOTIDE SEQUENCE [LARGE SCALE GENOMIC DNA]</scope>
    <source>
        <strain evidence="10">DSM 16990</strain>
    </source>
</reference>
<dbReference type="InterPro" id="IPR023996">
    <property type="entry name" value="TonB-dep_OMP_SusC/RagA"/>
</dbReference>
<dbReference type="NCBIfam" id="TIGR04057">
    <property type="entry name" value="SusC_RagA_signa"/>
    <property type="match status" value="1"/>
</dbReference>
<evidence type="ECO:0000259" key="8">
    <source>
        <dbReference type="Pfam" id="PF07715"/>
    </source>
</evidence>
<dbReference type="AlphaFoldDB" id="A0A1M5HJJ3"/>
<dbReference type="InterPro" id="IPR023997">
    <property type="entry name" value="TonB-dep_OMP_SusC/RagA_CS"/>
</dbReference>
<keyword evidence="10" id="KW-1185">Reference proteome</keyword>
<evidence type="ECO:0000256" key="2">
    <source>
        <dbReference type="ARBA" id="ARBA00022448"/>
    </source>
</evidence>
<accession>A0A1M5HJJ3</accession>
<dbReference type="Gene3D" id="2.170.130.10">
    <property type="entry name" value="TonB-dependent receptor, plug domain"/>
    <property type="match status" value="1"/>
</dbReference>
<dbReference type="InterPro" id="IPR008969">
    <property type="entry name" value="CarboxyPept-like_regulatory"/>
</dbReference>
<gene>
    <name evidence="9" type="ORF">SAMN04488522_104688</name>
</gene>
<evidence type="ECO:0000256" key="6">
    <source>
        <dbReference type="ARBA" id="ARBA00023237"/>
    </source>
</evidence>
<dbReference type="Pfam" id="PF07715">
    <property type="entry name" value="Plug"/>
    <property type="match status" value="1"/>
</dbReference>
<dbReference type="GO" id="GO:0009279">
    <property type="term" value="C:cell outer membrane"/>
    <property type="evidence" value="ECO:0007669"/>
    <property type="project" value="UniProtKB-SubCell"/>
</dbReference>
<dbReference type="EMBL" id="FQUQ01000004">
    <property type="protein sequence ID" value="SHG16071.1"/>
    <property type="molecule type" value="Genomic_DNA"/>
</dbReference>
<sequence>MNNIVHCVLLPKKTQQRNQIWRIMKLTFVILFLALMQISAAGIAQNINLNKKNSSLTEIFTELGKQSGYQFFYNERILEKASKVDVLVTNSTLNEALILCFKNQPFSYEILDKTVVIKEKEKNLLDKIADYVNSVQVSGHVTDKSGAALPGVSIKVKGGTTSASTDQKGAYQIRVEESATLVFSYIGYKSREVQISGKTTIDVVLEEDVSQLKEVTVSTGYQTISKKLFTGSAVTLTGADAKRDGISDVSRMLEGRVAGVSVQNVSGTFGAAPKIRVRGATSITGENKPLWVIDGVVIEDIVNISNDQLSTGDPSTLLGSSVAGLNSDDIESFQILKDASATSLYGARAMNGVVLITTKKGKVGDGSPLISYTGNFSSYLKPSYKTFDIMDSYDQMSVFSEMDRKGLLGYGGIVNSANGGVYKKLYQSLDFINGGTTPGVYNSPEARAGFLYKYANQNTDWFDVLFKNSFMQEHSLSVSTGSDKSQMYYSTSYLKDNGWTIADQVQRFTGNIRGNWKINDKLSFGLITTGSIRDQKAPGTLGRTSNPVSGEFSRNFDLNPFSYALNTSRTLNPYDQNGNLEYFTMNYAPFNIINELDNNILELNLMDLKVQGELKYKITKNLTYDVIGAYRYAKTGQDHSVKENSNMPQAYRAGVYPENATIRSNNKFLYTPPNDPDSDPVSILPQGGMFYTNDDLLKSFFVRNSLDYNTTINEKHLVRLFASQEMRYIDRKNTQFTGYGYQFDKGGVPFIDPRAITKSVEGNFNYYAMQKWFDRYLAYAATGSYSYNNKYQLNGTVRYDGSNKLGESRQARWLPTWNVSGSWNADEEEFMKKQSTISKLTIRGTYGLTASLGNATNSSLVVKSGNTLRPFLSEIETGLAIQNLENSQLTWEKQYEANVGIDISFLNNRLNVTVDAYRRKGFDLIGAIRTPGIGGEAFKIANYADMISRGIEGSIGGAIIKKKDLTWNSQLNFGYNKGKITNLISEPSILSLVGPDGGAQLGYPTRALFSIDFEKIKADDGVPSFINENGELSTKVFLQSSDNKYLKYEGPIDPLFNGGFYNSVSYKGFTASLLFTFSAGNKIRLNPVYKNNYSDLDAMPNDFLRRFVLYKDDQTPSIIDKRNATRLDGAYPYNSYNYSTSRVADGGFVRLKSITLGYNLPKLMVSKIGLKTASLTAVANNIALLYSDKKLNGQDPEFFSSGGVALPMPRQFTLSLKVGL</sequence>
<evidence type="ECO:0000256" key="4">
    <source>
        <dbReference type="ARBA" id="ARBA00022692"/>
    </source>
</evidence>
<dbReference type="InterPro" id="IPR037066">
    <property type="entry name" value="Plug_dom_sf"/>
</dbReference>
<dbReference type="PROSITE" id="PS52016">
    <property type="entry name" value="TONB_DEPENDENT_REC_3"/>
    <property type="match status" value="1"/>
</dbReference>
<dbReference type="Proteomes" id="UP000184287">
    <property type="component" value="Unassembled WGS sequence"/>
</dbReference>
<name>A0A1M5HJJ3_9SPHI</name>
<evidence type="ECO:0000256" key="1">
    <source>
        <dbReference type="ARBA" id="ARBA00004571"/>
    </source>
</evidence>
<keyword evidence="5 7" id="KW-0472">Membrane</keyword>
<evidence type="ECO:0000313" key="9">
    <source>
        <dbReference type="EMBL" id="SHG16071.1"/>
    </source>
</evidence>
<organism evidence="9 10">
    <name type="scientific">Pedobacter caeni</name>
    <dbReference type="NCBI Taxonomy" id="288992"/>
    <lineage>
        <taxon>Bacteria</taxon>
        <taxon>Pseudomonadati</taxon>
        <taxon>Bacteroidota</taxon>
        <taxon>Sphingobacteriia</taxon>
        <taxon>Sphingobacteriales</taxon>
        <taxon>Sphingobacteriaceae</taxon>
        <taxon>Pedobacter</taxon>
    </lineage>
</organism>
<dbReference type="SUPFAM" id="SSF56935">
    <property type="entry name" value="Porins"/>
    <property type="match status" value="1"/>
</dbReference>
<dbReference type="Gene3D" id="2.40.170.20">
    <property type="entry name" value="TonB-dependent receptor, beta-barrel domain"/>
    <property type="match status" value="1"/>
</dbReference>
<keyword evidence="2 7" id="KW-0813">Transport</keyword>
<keyword evidence="6 7" id="KW-0998">Cell outer membrane</keyword>
<dbReference type="Gene3D" id="2.60.40.1120">
    <property type="entry name" value="Carboxypeptidase-like, regulatory domain"/>
    <property type="match status" value="1"/>
</dbReference>
<evidence type="ECO:0000256" key="5">
    <source>
        <dbReference type="ARBA" id="ARBA00023136"/>
    </source>
</evidence>